<protein>
    <recommendedName>
        <fullName evidence="10">Flagellar protein FliL</fullName>
    </recommendedName>
</protein>
<dbReference type="OrthoDB" id="5470759at2"/>
<evidence type="ECO:0000256" key="9">
    <source>
        <dbReference type="ARBA" id="ARBA00023136"/>
    </source>
</evidence>
<keyword evidence="12" id="KW-0966">Cell projection</keyword>
<gene>
    <name evidence="12" type="ORF">SAMN05192586_11346</name>
</gene>
<evidence type="ECO:0000313" key="13">
    <source>
        <dbReference type="Proteomes" id="UP000199355"/>
    </source>
</evidence>
<dbReference type="EMBL" id="FNBX01000013">
    <property type="protein sequence ID" value="SDF78660.1"/>
    <property type="molecule type" value="Genomic_DNA"/>
</dbReference>
<reference evidence="13" key="1">
    <citation type="submission" date="2016-10" db="EMBL/GenBank/DDBJ databases">
        <authorList>
            <person name="Varghese N."/>
            <person name="Submissions S."/>
        </authorList>
    </citation>
    <scope>NUCLEOTIDE SEQUENCE [LARGE SCALE GENOMIC DNA]</scope>
    <source>
        <strain evidence="13">KHC7</strain>
    </source>
</reference>
<dbReference type="Pfam" id="PF03748">
    <property type="entry name" value="FliL"/>
    <property type="match status" value="1"/>
</dbReference>
<dbReference type="InterPro" id="IPR005503">
    <property type="entry name" value="FliL"/>
</dbReference>
<dbReference type="RefSeq" id="WP_092154359.1">
    <property type="nucleotide sequence ID" value="NZ_FNBX01000013.1"/>
</dbReference>
<accession>A0A1G7NZP5</accession>
<comment type="subcellular location">
    <subcellularLocation>
        <location evidence="2">Cell membrane</location>
        <topology evidence="2">Single-pass membrane protein</topology>
    </subcellularLocation>
</comment>
<dbReference type="PANTHER" id="PTHR35091:SF2">
    <property type="entry name" value="FLAGELLAR PROTEIN FLIL"/>
    <property type="match status" value="1"/>
</dbReference>
<dbReference type="GO" id="GO:0071978">
    <property type="term" value="P:bacterial-type flagellum-dependent swarming motility"/>
    <property type="evidence" value="ECO:0007669"/>
    <property type="project" value="TreeGrafter"/>
</dbReference>
<dbReference type="GO" id="GO:0009425">
    <property type="term" value="C:bacterial-type flagellum basal body"/>
    <property type="evidence" value="ECO:0007669"/>
    <property type="project" value="InterPro"/>
</dbReference>
<feature type="transmembrane region" description="Helical" evidence="10">
    <location>
        <begin position="72"/>
        <end position="92"/>
    </location>
</feature>
<comment type="function">
    <text evidence="1 10">Controls the rotational direction of flagella during chemotaxis.</text>
</comment>
<organism evidence="12 13">
    <name type="scientific">Desulfovibrio legallii</name>
    <dbReference type="NCBI Taxonomy" id="571438"/>
    <lineage>
        <taxon>Bacteria</taxon>
        <taxon>Pseudomonadati</taxon>
        <taxon>Thermodesulfobacteriota</taxon>
        <taxon>Desulfovibrionia</taxon>
        <taxon>Desulfovibrionales</taxon>
        <taxon>Desulfovibrionaceae</taxon>
        <taxon>Desulfovibrio</taxon>
    </lineage>
</organism>
<feature type="region of interest" description="Disordered" evidence="11">
    <location>
        <begin position="1"/>
        <end position="24"/>
    </location>
</feature>
<dbReference type="GO" id="GO:0006935">
    <property type="term" value="P:chemotaxis"/>
    <property type="evidence" value="ECO:0007669"/>
    <property type="project" value="UniProtKB-KW"/>
</dbReference>
<evidence type="ECO:0000313" key="12">
    <source>
        <dbReference type="EMBL" id="SDF78660.1"/>
    </source>
</evidence>
<name>A0A1G7NZP5_9BACT</name>
<keyword evidence="9 10" id="KW-0472">Membrane</keyword>
<keyword evidence="7 10" id="KW-0283">Flagellar rotation</keyword>
<keyword evidence="4 10" id="KW-1003">Cell membrane</keyword>
<evidence type="ECO:0000256" key="8">
    <source>
        <dbReference type="ARBA" id="ARBA00022989"/>
    </source>
</evidence>
<evidence type="ECO:0000256" key="5">
    <source>
        <dbReference type="ARBA" id="ARBA00022500"/>
    </source>
</evidence>
<comment type="similarity">
    <text evidence="3 10">Belongs to the FliL family.</text>
</comment>
<proteinExistence type="inferred from homology"/>
<dbReference type="Proteomes" id="UP000199355">
    <property type="component" value="Unassembled WGS sequence"/>
</dbReference>
<feature type="compositionally biased region" description="Basic and acidic residues" evidence="11">
    <location>
        <begin position="1"/>
        <end position="17"/>
    </location>
</feature>
<keyword evidence="5 10" id="KW-0145">Chemotaxis</keyword>
<evidence type="ECO:0000256" key="1">
    <source>
        <dbReference type="ARBA" id="ARBA00002254"/>
    </source>
</evidence>
<dbReference type="PANTHER" id="PTHR35091">
    <property type="entry name" value="FLAGELLAR PROTEIN FLIL"/>
    <property type="match status" value="1"/>
</dbReference>
<evidence type="ECO:0000256" key="6">
    <source>
        <dbReference type="ARBA" id="ARBA00022692"/>
    </source>
</evidence>
<evidence type="ECO:0000256" key="11">
    <source>
        <dbReference type="SAM" id="MobiDB-lite"/>
    </source>
</evidence>
<evidence type="ECO:0000256" key="2">
    <source>
        <dbReference type="ARBA" id="ARBA00004162"/>
    </source>
</evidence>
<evidence type="ECO:0000256" key="3">
    <source>
        <dbReference type="ARBA" id="ARBA00008281"/>
    </source>
</evidence>
<dbReference type="AlphaFoldDB" id="A0A1G7NZP5"/>
<evidence type="ECO:0000256" key="10">
    <source>
        <dbReference type="RuleBase" id="RU364125"/>
    </source>
</evidence>
<keyword evidence="13" id="KW-1185">Reference proteome</keyword>
<evidence type="ECO:0000256" key="7">
    <source>
        <dbReference type="ARBA" id="ARBA00022779"/>
    </source>
</evidence>
<keyword evidence="8 10" id="KW-1133">Transmembrane helix</keyword>
<keyword evidence="6 10" id="KW-0812">Transmembrane</keyword>
<dbReference type="GO" id="GO:0005886">
    <property type="term" value="C:plasma membrane"/>
    <property type="evidence" value="ECO:0007669"/>
    <property type="project" value="UniProtKB-SubCell"/>
</dbReference>
<keyword evidence="12" id="KW-0282">Flagellum</keyword>
<sequence>MAEKTALKTDPDTDALRMDLGPDPARRKVELDLDDAPFLKSEAATPAVAEGAPTPAVPEEGKPVAKKRLWRLVAAVGLLVFVGAGSAVWWFLLRTPPPPPPPAVKPEVVVVPQAPAAQPPQEQVKELAPFVVPRAVGGDAAFLICKFSVVYKNPVLGAEMDRKMVSLRDALYFYLGSKTDVFLLDAGNAAVIKHDLTEVLNDYLTQGQVTDILLESYLNS</sequence>
<dbReference type="STRING" id="571438.SAMN05192586_11346"/>
<keyword evidence="12" id="KW-0969">Cilium</keyword>
<evidence type="ECO:0000256" key="4">
    <source>
        <dbReference type="ARBA" id="ARBA00022475"/>
    </source>
</evidence>